<comment type="caution">
    <text evidence="1">The sequence shown here is derived from an EMBL/GenBank/DDBJ whole genome shotgun (WGS) entry which is preliminary data.</text>
</comment>
<gene>
    <name evidence="1" type="ORF">NC653_000990</name>
</gene>
<sequence length="54" mass="6500">MRFFTKPRPSAWLPLPSVKRMAGTRGLKQDLVLWFETYKYSLVKFFFLSESYFS</sequence>
<evidence type="ECO:0000313" key="1">
    <source>
        <dbReference type="EMBL" id="KAJ7010407.1"/>
    </source>
</evidence>
<proteinExistence type="predicted"/>
<keyword evidence="2" id="KW-1185">Reference proteome</keyword>
<evidence type="ECO:0000313" key="2">
    <source>
        <dbReference type="Proteomes" id="UP001164929"/>
    </source>
</evidence>
<accession>A0AAD6RLQ6</accession>
<dbReference type="AlphaFoldDB" id="A0AAD6RLQ6"/>
<name>A0AAD6RLQ6_9ROSI</name>
<dbReference type="EMBL" id="JAQIZT010000001">
    <property type="protein sequence ID" value="KAJ7010407.1"/>
    <property type="molecule type" value="Genomic_DNA"/>
</dbReference>
<dbReference type="Proteomes" id="UP001164929">
    <property type="component" value="Chromosome 1"/>
</dbReference>
<organism evidence="1 2">
    <name type="scientific">Populus alba x Populus x berolinensis</name>
    <dbReference type="NCBI Taxonomy" id="444605"/>
    <lineage>
        <taxon>Eukaryota</taxon>
        <taxon>Viridiplantae</taxon>
        <taxon>Streptophyta</taxon>
        <taxon>Embryophyta</taxon>
        <taxon>Tracheophyta</taxon>
        <taxon>Spermatophyta</taxon>
        <taxon>Magnoliopsida</taxon>
        <taxon>eudicotyledons</taxon>
        <taxon>Gunneridae</taxon>
        <taxon>Pentapetalae</taxon>
        <taxon>rosids</taxon>
        <taxon>fabids</taxon>
        <taxon>Malpighiales</taxon>
        <taxon>Salicaceae</taxon>
        <taxon>Saliceae</taxon>
        <taxon>Populus</taxon>
    </lineage>
</organism>
<protein>
    <submittedName>
        <fullName evidence="1">Uncharacterized protein</fullName>
    </submittedName>
</protein>
<reference evidence="1 2" key="1">
    <citation type="journal article" date="2023" name="Mol. Ecol. Resour.">
        <title>Chromosome-level genome assembly of a triploid poplar Populus alba 'Berolinensis'.</title>
        <authorList>
            <person name="Chen S."/>
            <person name="Yu Y."/>
            <person name="Wang X."/>
            <person name="Wang S."/>
            <person name="Zhang T."/>
            <person name="Zhou Y."/>
            <person name="He R."/>
            <person name="Meng N."/>
            <person name="Wang Y."/>
            <person name="Liu W."/>
            <person name="Liu Z."/>
            <person name="Liu J."/>
            <person name="Guo Q."/>
            <person name="Huang H."/>
            <person name="Sederoff R.R."/>
            <person name="Wang G."/>
            <person name="Qu G."/>
            <person name="Chen S."/>
        </authorList>
    </citation>
    <scope>NUCLEOTIDE SEQUENCE [LARGE SCALE GENOMIC DNA]</scope>
    <source>
        <strain evidence="1">SC-2020</strain>
    </source>
</reference>